<accession>X1PY50</accession>
<feature type="non-terminal residue" evidence="1">
    <location>
        <position position="80"/>
    </location>
</feature>
<comment type="caution">
    <text evidence="1">The sequence shown here is derived from an EMBL/GenBank/DDBJ whole genome shotgun (WGS) entry which is preliminary data.</text>
</comment>
<evidence type="ECO:0000313" key="1">
    <source>
        <dbReference type="EMBL" id="GAI61217.1"/>
    </source>
</evidence>
<gene>
    <name evidence="1" type="ORF">S12H4_10113</name>
</gene>
<dbReference type="EMBL" id="BARW01004253">
    <property type="protein sequence ID" value="GAI61217.1"/>
    <property type="molecule type" value="Genomic_DNA"/>
</dbReference>
<protein>
    <submittedName>
        <fullName evidence="1">Uncharacterized protein</fullName>
    </submittedName>
</protein>
<organism evidence="1">
    <name type="scientific">marine sediment metagenome</name>
    <dbReference type="NCBI Taxonomy" id="412755"/>
    <lineage>
        <taxon>unclassified sequences</taxon>
        <taxon>metagenomes</taxon>
        <taxon>ecological metagenomes</taxon>
    </lineage>
</organism>
<name>X1PY50_9ZZZZ</name>
<sequence length="80" mass="9056">MSSFKSTPSFIAGEIRTILLDLFHSSIISPFISLLSWRNVLNPFAMLITNTYLDGDYQFSKRNLLIVDECHSLESQIAGM</sequence>
<dbReference type="AlphaFoldDB" id="X1PY50"/>
<proteinExistence type="predicted"/>
<reference evidence="1" key="1">
    <citation type="journal article" date="2014" name="Front. Microbiol.">
        <title>High frequency of phylogenetically diverse reductive dehalogenase-homologous genes in deep subseafloor sedimentary metagenomes.</title>
        <authorList>
            <person name="Kawai M."/>
            <person name="Futagami T."/>
            <person name="Toyoda A."/>
            <person name="Takaki Y."/>
            <person name="Nishi S."/>
            <person name="Hori S."/>
            <person name="Arai W."/>
            <person name="Tsubouchi T."/>
            <person name="Morono Y."/>
            <person name="Uchiyama I."/>
            <person name="Ito T."/>
            <person name="Fujiyama A."/>
            <person name="Inagaki F."/>
            <person name="Takami H."/>
        </authorList>
    </citation>
    <scope>NUCLEOTIDE SEQUENCE</scope>
    <source>
        <strain evidence="1">Expedition CK06-06</strain>
    </source>
</reference>